<dbReference type="PANTHER" id="PTHR43037:SF1">
    <property type="entry name" value="BLL1128 PROTEIN"/>
    <property type="match status" value="1"/>
</dbReference>
<evidence type="ECO:0000256" key="1">
    <source>
        <dbReference type="ARBA" id="ARBA00022729"/>
    </source>
</evidence>
<dbReference type="SUPFAM" id="SSF53474">
    <property type="entry name" value="alpha/beta-Hydrolases"/>
    <property type="match status" value="1"/>
</dbReference>
<evidence type="ECO:0000313" key="4">
    <source>
        <dbReference type="EMBL" id="NYE85878.1"/>
    </source>
</evidence>
<evidence type="ECO:0000256" key="2">
    <source>
        <dbReference type="ARBA" id="ARBA00022801"/>
    </source>
</evidence>
<gene>
    <name evidence="4" type="ORF">FHW18_005197</name>
</gene>
<reference evidence="4 5" key="1">
    <citation type="submission" date="2020-07" db="EMBL/GenBank/DDBJ databases">
        <title>Genomic Encyclopedia of Type Strains, Phase IV (KMG-V): Genome sequencing to study the core and pangenomes of soil and plant-associated prokaryotes.</title>
        <authorList>
            <person name="Whitman W."/>
        </authorList>
    </citation>
    <scope>NUCLEOTIDE SEQUENCE [LARGE SCALE GENOMIC DNA]</scope>
    <source>
        <strain evidence="4 5">SAS40</strain>
    </source>
</reference>
<feature type="compositionally biased region" description="Low complexity" evidence="3">
    <location>
        <begin position="39"/>
        <end position="66"/>
    </location>
</feature>
<evidence type="ECO:0000313" key="5">
    <source>
        <dbReference type="Proteomes" id="UP000542125"/>
    </source>
</evidence>
<protein>
    <submittedName>
        <fullName evidence="4">Poly(Hydroxyalkanoate) depolymerase family esterase</fullName>
    </submittedName>
</protein>
<dbReference type="AlphaFoldDB" id="A0A7Y9IZC6"/>
<feature type="region of interest" description="Disordered" evidence="3">
    <location>
        <begin position="39"/>
        <end position="84"/>
    </location>
</feature>
<name>A0A7Y9IZC6_9BURK</name>
<proteinExistence type="predicted"/>
<accession>A0A7Y9IZC6</accession>
<dbReference type="EMBL" id="JACBYR010000003">
    <property type="protein sequence ID" value="NYE85878.1"/>
    <property type="molecule type" value="Genomic_DNA"/>
</dbReference>
<evidence type="ECO:0000256" key="3">
    <source>
        <dbReference type="SAM" id="MobiDB-lite"/>
    </source>
</evidence>
<dbReference type="InterPro" id="IPR029058">
    <property type="entry name" value="AB_hydrolase_fold"/>
</dbReference>
<keyword evidence="1" id="KW-0732">Signal</keyword>
<dbReference type="InterPro" id="IPR050955">
    <property type="entry name" value="Plant_Biomass_Hydrol_Est"/>
</dbReference>
<dbReference type="GO" id="GO:0005576">
    <property type="term" value="C:extracellular region"/>
    <property type="evidence" value="ECO:0007669"/>
    <property type="project" value="InterPro"/>
</dbReference>
<sequence>MARKSRSLTRLMLDAATGIARLQRRAMKLATSTATKTAAANAKALKASTPRPTTTKTGTGKTSALTPPASPRKRGAAGAGAAALGSGTLSQGTLARSPLQRSVRRPVPAAPVAAAATGTWVAGVFSTPPMQGELIGRLDYFVYLPSSRPAVGLPLIVMLHGCSQSASDLAAGTRMNRLAEREGFAVLYPQQSRGAQSHRCWRWFQPEAGVGAAEADAIANLADSVTQQYRLDPERRYVAGMSAGAGMAALVALRHAHRFAAVGMHSGAVVGAASSTSAGLSTMRRGTLRDPLSLLAGVLGANTRPGRLEDDAALPALILQGMRDPVVAPRNAEQLTKQFLHVNGMDGETPVTAELAVATPDAYRRLDYRRGSKTVVRVCEIAQLDHAWAGGDPAHRFHARRGPDASALLWRFFRSHRREGATAE</sequence>
<dbReference type="InterPro" id="IPR010126">
    <property type="entry name" value="Esterase_phb"/>
</dbReference>
<dbReference type="GO" id="GO:0016787">
    <property type="term" value="F:hydrolase activity"/>
    <property type="evidence" value="ECO:0007669"/>
    <property type="project" value="UniProtKB-KW"/>
</dbReference>
<keyword evidence="2" id="KW-0378">Hydrolase</keyword>
<dbReference type="Proteomes" id="UP000542125">
    <property type="component" value="Unassembled WGS sequence"/>
</dbReference>
<dbReference type="NCBIfam" id="TIGR01840">
    <property type="entry name" value="esterase_phb"/>
    <property type="match status" value="1"/>
</dbReference>
<dbReference type="Gene3D" id="3.40.50.1820">
    <property type="entry name" value="alpha/beta hydrolase"/>
    <property type="match status" value="1"/>
</dbReference>
<dbReference type="RefSeq" id="WP_179590350.1">
    <property type="nucleotide sequence ID" value="NZ_JACBYR010000003.1"/>
</dbReference>
<dbReference type="PANTHER" id="PTHR43037">
    <property type="entry name" value="UNNAMED PRODUCT-RELATED"/>
    <property type="match status" value="1"/>
</dbReference>
<dbReference type="Pfam" id="PF10503">
    <property type="entry name" value="Esterase_PHB"/>
    <property type="match status" value="1"/>
</dbReference>
<organism evidence="4 5">
    <name type="scientific">Pigmentiphaga litoralis</name>
    <dbReference type="NCBI Taxonomy" id="516702"/>
    <lineage>
        <taxon>Bacteria</taxon>
        <taxon>Pseudomonadati</taxon>
        <taxon>Pseudomonadota</taxon>
        <taxon>Betaproteobacteria</taxon>
        <taxon>Burkholderiales</taxon>
        <taxon>Alcaligenaceae</taxon>
        <taxon>Pigmentiphaga</taxon>
    </lineage>
</organism>
<comment type="caution">
    <text evidence="4">The sequence shown here is derived from an EMBL/GenBank/DDBJ whole genome shotgun (WGS) entry which is preliminary data.</text>
</comment>
<keyword evidence="5" id="KW-1185">Reference proteome</keyword>